<sequence>MANLMNLYREMIIEYGESPHNFGEIKDPTISTELHNPTCGDVLNLQLKVANDQIVEIKFDGSGCIISQASASMMTDLVKGKSLKEAKNLKEVFSKMITDPDFKDTDVLEDAEILQGVRQFPPRIKCATLAWNALEKSIMKMEDDNG</sequence>
<proteinExistence type="inferred from homology"/>
<keyword evidence="4" id="KW-1185">Reference proteome</keyword>
<comment type="similarity">
    <text evidence="1">Belongs to the NifU family.</text>
</comment>
<dbReference type="SUPFAM" id="SSF82649">
    <property type="entry name" value="SufE/NifU"/>
    <property type="match status" value="1"/>
</dbReference>
<dbReference type="Gene3D" id="3.90.1010.10">
    <property type="match status" value="1"/>
</dbReference>
<dbReference type="FunFam" id="3.90.1010.10:FF:000002">
    <property type="entry name" value="Iron-sulfur cluster assembly scaffold protein NifU"/>
    <property type="match status" value="1"/>
</dbReference>
<dbReference type="AlphaFoldDB" id="A0AAU9DKX6"/>
<dbReference type="NCBIfam" id="TIGR01994">
    <property type="entry name" value="SUF_scaf_2"/>
    <property type="match status" value="1"/>
</dbReference>
<reference evidence="3 4" key="1">
    <citation type="journal article" date="2023" name="Microbiol. Spectr.">
        <title>Symbiosis of Carpenter Bees with Uncharacterized Lactic Acid Bacteria Showing NAD Auxotrophy.</title>
        <authorList>
            <person name="Kawasaki S."/>
            <person name="Ozawa K."/>
            <person name="Mori T."/>
            <person name="Yamamoto A."/>
            <person name="Ito M."/>
            <person name="Ohkuma M."/>
            <person name="Sakamoto M."/>
            <person name="Matsutani M."/>
        </authorList>
    </citation>
    <scope>NUCLEOTIDE SEQUENCE [LARGE SCALE GENOMIC DNA]</scope>
    <source>
        <strain evidence="3 4">KimC2</strain>
    </source>
</reference>
<protein>
    <submittedName>
        <fullName evidence="3">Iron-sulfur cluster assembly scaffold protein</fullName>
    </submittedName>
</protein>
<dbReference type="RefSeq" id="WP_317698072.1">
    <property type="nucleotide sequence ID" value="NZ_AP026801.1"/>
</dbReference>
<evidence type="ECO:0000313" key="4">
    <source>
        <dbReference type="Proteomes" id="UP001321804"/>
    </source>
</evidence>
<dbReference type="PANTHER" id="PTHR10093">
    <property type="entry name" value="IRON-SULFUR CLUSTER ASSEMBLY ENZYME NIFU HOMOLOG"/>
    <property type="match status" value="1"/>
</dbReference>
<dbReference type="KEGG" id="xak:KIMC2_07560"/>
<dbReference type="GO" id="GO:0016226">
    <property type="term" value="P:iron-sulfur cluster assembly"/>
    <property type="evidence" value="ECO:0007669"/>
    <property type="project" value="InterPro"/>
</dbReference>
<dbReference type="InterPro" id="IPR002871">
    <property type="entry name" value="NIF_FeS_clus_asmbl_NifU_N"/>
</dbReference>
<dbReference type="EMBL" id="AP026801">
    <property type="protein sequence ID" value="BDR56194.1"/>
    <property type="molecule type" value="Genomic_DNA"/>
</dbReference>
<feature type="domain" description="NIF system FeS cluster assembly NifU N-terminal" evidence="2">
    <location>
        <begin position="8"/>
        <end position="126"/>
    </location>
</feature>
<organism evidence="3 4">
    <name type="scientific">Xylocopilactobacillus apis</name>
    <dbReference type="NCBI Taxonomy" id="2932183"/>
    <lineage>
        <taxon>Bacteria</taxon>
        <taxon>Bacillati</taxon>
        <taxon>Bacillota</taxon>
        <taxon>Bacilli</taxon>
        <taxon>Lactobacillales</taxon>
        <taxon>Lactobacillaceae</taxon>
        <taxon>Xylocopilactobacillus</taxon>
    </lineage>
</organism>
<evidence type="ECO:0000313" key="3">
    <source>
        <dbReference type="EMBL" id="BDR56194.1"/>
    </source>
</evidence>
<dbReference type="Proteomes" id="UP001321804">
    <property type="component" value="Chromosome"/>
</dbReference>
<dbReference type="GO" id="GO:0051536">
    <property type="term" value="F:iron-sulfur cluster binding"/>
    <property type="evidence" value="ECO:0007669"/>
    <property type="project" value="InterPro"/>
</dbReference>
<evidence type="ECO:0000259" key="2">
    <source>
        <dbReference type="Pfam" id="PF01592"/>
    </source>
</evidence>
<accession>A0AAU9DKX6</accession>
<name>A0AAU9DKX6_9LACO</name>
<evidence type="ECO:0000256" key="1">
    <source>
        <dbReference type="ARBA" id="ARBA00006420"/>
    </source>
</evidence>
<gene>
    <name evidence="3" type="primary">iscU</name>
    <name evidence="3" type="ORF">KIMC2_07560</name>
</gene>
<dbReference type="CDD" id="cd06664">
    <property type="entry name" value="IscU_like"/>
    <property type="match status" value="1"/>
</dbReference>
<dbReference type="GO" id="GO:0005506">
    <property type="term" value="F:iron ion binding"/>
    <property type="evidence" value="ECO:0007669"/>
    <property type="project" value="InterPro"/>
</dbReference>
<dbReference type="Pfam" id="PF01592">
    <property type="entry name" value="NifU_N"/>
    <property type="match status" value="1"/>
</dbReference>